<dbReference type="AlphaFoldDB" id="A0A6M8MVD1"/>
<organism evidence="1">
    <name type="scientific">Aliarcobacter faecis</name>
    <dbReference type="NCBI Taxonomy" id="1564138"/>
    <lineage>
        <taxon>Bacteria</taxon>
        <taxon>Pseudomonadati</taxon>
        <taxon>Campylobacterota</taxon>
        <taxon>Epsilonproteobacteria</taxon>
        <taxon>Campylobacterales</taxon>
        <taxon>Arcobacteraceae</taxon>
        <taxon>Aliarcobacter</taxon>
    </lineage>
</organism>
<dbReference type="Pfam" id="PF19663">
    <property type="entry name" value="DUF6166"/>
    <property type="match status" value="1"/>
</dbReference>
<gene>
    <name evidence="1" type="ORF">AFAEC_a0039</name>
</gene>
<keyword evidence="1" id="KW-0614">Plasmid</keyword>
<dbReference type="KEGG" id="afc:AFAEC_a0039"/>
<dbReference type="OrthoDB" id="9757546at2"/>
<reference evidence="1" key="1">
    <citation type="submission" date="2020-05" db="EMBL/GenBank/DDBJ databases">
        <title>Complete genome sequencing of Campylobacter and Arcobacter type strains.</title>
        <authorList>
            <person name="Miller W.G."/>
            <person name="Yee E."/>
        </authorList>
    </citation>
    <scope>NUCLEOTIDE SEQUENCE [LARGE SCALE GENOMIC DNA]</scope>
    <source>
        <strain evidence="1">CCUG 66484</strain>
        <plasmid evidence="1">pAFAEC</plasmid>
    </source>
</reference>
<name>A0A6M8MVD1_9BACT</name>
<geneLocation type="plasmid" evidence="1">
    <name>pAFAEC</name>
</geneLocation>
<proteinExistence type="predicted"/>
<dbReference type="InterPro" id="IPR046164">
    <property type="entry name" value="DUF6166"/>
</dbReference>
<accession>A0A6M8MVD1</accession>
<dbReference type="RefSeq" id="WP_051489036.1">
    <property type="nucleotide sequence ID" value="NZ_CP053838.1"/>
</dbReference>
<sequence length="138" mass="16264">MELPSINLFSFIFNLKKEKPKNGYFLEFNKKGSEDSRHHIFKENKVIDSRIDLKNISMGVLWGYNGAGPRQAALAILADYKNDEFALKHYEQFAIDVINKLKYDRNDFLKFTTIQDWIDNLHFTADYAELEDDKSEKY</sequence>
<dbReference type="EMBL" id="CP053838">
    <property type="protein sequence ID" value="QKF74485.1"/>
    <property type="molecule type" value="Genomic_DNA"/>
</dbReference>
<evidence type="ECO:0000313" key="1">
    <source>
        <dbReference type="EMBL" id="QKF74485.1"/>
    </source>
</evidence>
<protein>
    <submittedName>
        <fullName evidence="1">Uncharacterized protein</fullName>
    </submittedName>
</protein>